<evidence type="ECO:0000256" key="2">
    <source>
        <dbReference type="ARBA" id="ARBA00022491"/>
    </source>
</evidence>
<dbReference type="InterPro" id="IPR036388">
    <property type="entry name" value="WH-like_DNA-bd_sf"/>
</dbReference>
<dbReference type="Gene3D" id="1.10.10.10">
    <property type="entry name" value="Winged helix-like DNA-binding domain superfamily/Winged helix DNA-binding domain"/>
    <property type="match status" value="1"/>
</dbReference>
<keyword evidence="6 7" id="KW-0804">Transcription</keyword>
<protein>
    <recommendedName>
        <fullName evidence="7">Redox-sensing transcriptional repressor Rex</fullName>
    </recommendedName>
</protein>
<dbReference type="GO" id="GO:0051775">
    <property type="term" value="P:response to redox state"/>
    <property type="evidence" value="ECO:0007669"/>
    <property type="project" value="InterPro"/>
</dbReference>
<proteinExistence type="inferred from homology"/>
<dbReference type="NCBIfam" id="NF003989">
    <property type="entry name" value="PRK05472.1-3"/>
    <property type="match status" value="1"/>
</dbReference>
<sequence>MTKTTVPNATIKRLPIYYRYFQFLKDEGTKKISSVELSEGVKIDSATIRRDFSYLGALGKRGYGYDVNDLVAFFKKLLNQDKRTNVALVGVGNLGNALLNYNFSRTNNVRIAAAFDINKEIVGTVKSGVPVYDISELKEQLHLQQIDVCILTVSSNAAQTTADILSDAGVRGILNFTPVIINVPSSIRVHYVDLANELQTLIFFLDRDKSNKIEESSEETN</sequence>
<keyword evidence="1 7" id="KW-0963">Cytoplasm</keyword>
<feature type="binding site" evidence="7">
    <location>
        <begin position="90"/>
        <end position="95"/>
    </location>
    <ligand>
        <name>NAD(+)</name>
        <dbReference type="ChEBI" id="CHEBI:57540"/>
    </ligand>
</feature>
<dbReference type="InterPro" id="IPR009718">
    <property type="entry name" value="Rex_DNA-bd_C_dom"/>
</dbReference>
<dbReference type="InterPro" id="IPR058203">
    <property type="entry name" value="Rex_bacilli-type"/>
</dbReference>
<evidence type="ECO:0000256" key="7">
    <source>
        <dbReference type="HAMAP-Rule" id="MF_01131"/>
    </source>
</evidence>
<dbReference type="GO" id="GO:0003700">
    <property type="term" value="F:DNA-binding transcription factor activity"/>
    <property type="evidence" value="ECO:0007669"/>
    <property type="project" value="UniProtKB-UniRule"/>
</dbReference>
<dbReference type="NCBIfam" id="NF003996">
    <property type="entry name" value="PRK05472.2-5"/>
    <property type="match status" value="1"/>
</dbReference>
<evidence type="ECO:0000256" key="6">
    <source>
        <dbReference type="ARBA" id="ARBA00023163"/>
    </source>
</evidence>
<comment type="subunit">
    <text evidence="7">Homodimer.</text>
</comment>
<name>A0A5P0ZNH5_9LACO</name>
<dbReference type="NCBIfam" id="NF003995">
    <property type="entry name" value="PRK05472.2-4"/>
    <property type="match status" value="1"/>
</dbReference>
<evidence type="ECO:0000313" key="9">
    <source>
        <dbReference type="EMBL" id="MQS75777.1"/>
    </source>
</evidence>
<evidence type="ECO:0000259" key="8">
    <source>
        <dbReference type="SMART" id="SM00881"/>
    </source>
</evidence>
<organism evidence="9 10">
    <name type="scientific">Companilactobacillus halodurans</name>
    <dbReference type="NCBI Taxonomy" id="2584183"/>
    <lineage>
        <taxon>Bacteria</taxon>
        <taxon>Bacillati</taxon>
        <taxon>Bacillota</taxon>
        <taxon>Bacilli</taxon>
        <taxon>Lactobacillales</taxon>
        <taxon>Lactobacillaceae</taxon>
        <taxon>Companilactobacillus</taxon>
    </lineage>
</organism>
<dbReference type="InterPro" id="IPR036291">
    <property type="entry name" value="NAD(P)-bd_dom_sf"/>
</dbReference>
<dbReference type="InterPro" id="IPR022876">
    <property type="entry name" value="Tscrpt_rep_Rex"/>
</dbReference>
<comment type="caution">
    <text evidence="9">The sequence shown here is derived from an EMBL/GenBank/DDBJ whole genome shotgun (WGS) entry which is preliminary data.</text>
</comment>
<gene>
    <name evidence="7" type="primary">rex</name>
    <name evidence="9" type="ORF">FHL06_05170</name>
</gene>
<dbReference type="GO" id="GO:0003677">
    <property type="term" value="F:DNA binding"/>
    <property type="evidence" value="ECO:0007669"/>
    <property type="project" value="UniProtKB-UniRule"/>
</dbReference>
<dbReference type="PANTHER" id="PTHR35786:SF1">
    <property type="entry name" value="REDOX-SENSING TRANSCRIPTIONAL REPRESSOR REX 1"/>
    <property type="match status" value="1"/>
</dbReference>
<dbReference type="Gene3D" id="3.40.50.720">
    <property type="entry name" value="NAD(P)-binding Rossmann-like Domain"/>
    <property type="match status" value="1"/>
</dbReference>
<evidence type="ECO:0000256" key="5">
    <source>
        <dbReference type="ARBA" id="ARBA00023125"/>
    </source>
</evidence>
<keyword evidence="2 7" id="KW-0678">Repressor</keyword>
<dbReference type="PANTHER" id="PTHR35786">
    <property type="entry name" value="REDOX-SENSING TRANSCRIPTIONAL REPRESSOR REX"/>
    <property type="match status" value="1"/>
</dbReference>
<comment type="similarity">
    <text evidence="7">Belongs to the transcriptional regulatory Rex family.</text>
</comment>
<evidence type="ECO:0000256" key="1">
    <source>
        <dbReference type="ARBA" id="ARBA00022490"/>
    </source>
</evidence>
<dbReference type="NCBIfam" id="NF003991">
    <property type="entry name" value="PRK05472.1-5"/>
    <property type="match status" value="1"/>
</dbReference>
<evidence type="ECO:0000313" key="10">
    <source>
        <dbReference type="Proteomes" id="UP000414364"/>
    </source>
</evidence>
<evidence type="ECO:0000256" key="3">
    <source>
        <dbReference type="ARBA" id="ARBA00023015"/>
    </source>
</evidence>
<evidence type="ECO:0000256" key="4">
    <source>
        <dbReference type="ARBA" id="ARBA00023027"/>
    </source>
</evidence>
<dbReference type="HAMAP" id="MF_01131">
    <property type="entry name" value="Rex"/>
    <property type="match status" value="1"/>
</dbReference>
<keyword evidence="3 7" id="KW-0805">Transcription regulation</keyword>
<dbReference type="SUPFAM" id="SSF46785">
    <property type="entry name" value="Winged helix' DNA-binding domain"/>
    <property type="match status" value="1"/>
</dbReference>
<dbReference type="InterPro" id="IPR036390">
    <property type="entry name" value="WH_DNA-bd_sf"/>
</dbReference>
<dbReference type="AlphaFoldDB" id="A0A5P0ZNH5"/>
<dbReference type="SUPFAM" id="SSF51735">
    <property type="entry name" value="NAD(P)-binding Rossmann-fold domains"/>
    <property type="match status" value="1"/>
</dbReference>
<dbReference type="Pfam" id="PF06971">
    <property type="entry name" value="Put_DNA-bind_N"/>
    <property type="match status" value="1"/>
</dbReference>
<feature type="domain" description="CoA-binding" evidence="8">
    <location>
        <begin position="79"/>
        <end position="180"/>
    </location>
</feature>
<dbReference type="InterPro" id="IPR003781">
    <property type="entry name" value="CoA-bd"/>
</dbReference>
<dbReference type="SMART" id="SM00881">
    <property type="entry name" value="CoA_binding"/>
    <property type="match status" value="1"/>
</dbReference>
<dbReference type="Proteomes" id="UP000414364">
    <property type="component" value="Unassembled WGS sequence"/>
</dbReference>
<dbReference type="NCBIfam" id="NF003994">
    <property type="entry name" value="PRK05472.2-3"/>
    <property type="match status" value="1"/>
</dbReference>
<keyword evidence="5 7" id="KW-0238">DNA-binding</keyword>
<feature type="DNA-binding region" description="H-T-H motif" evidence="7">
    <location>
        <begin position="16"/>
        <end position="55"/>
    </location>
</feature>
<dbReference type="GO" id="GO:0045892">
    <property type="term" value="P:negative regulation of DNA-templated transcription"/>
    <property type="evidence" value="ECO:0007669"/>
    <property type="project" value="InterPro"/>
</dbReference>
<accession>A0A5P0ZNH5</accession>
<keyword evidence="4 7" id="KW-0520">NAD</keyword>
<comment type="subcellular location">
    <subcellularLocation>
        <location evidence="7">Cytoplasm</location>
    </subcellularLocation>
</comment>
<reference evidence="9 10" key="1">
    <citation type="journal article" date="2019" name="Syst. Appl. Microbiol.">
        <title>Polyphasic characterization of two novel Lactobacillus spp. isolated from blown salami packages: Description of Lactobacillus halodurans sp. nov. and Lactobacillus salsicarnum sp. nov.</title>
        <authorList>
            <person name="Schuster J.A."/>
            <person name="Klingl A."/>
            <person name="Vogel R.F."/>
            <person name="Ehrmann M.A."/>
        </authorList>
    </citation>
    <scope>NUCLEOTIDE SEQUENCE [LARGE SCALE GENOMIC DNA]</scope>
    <source>
        <strain evidence="9 10">TMW 1.2172</strain>
    </source>
</reference>
<dbReference type="RefSeq" id="WP_153385173.1">
    <property type="nucleotide sequence ID" value="NZ_VDFP01000007.1"/>
</dbReference>
<dbReference type="EMBL" id="VDFP01000007">
    <property type="protein sequence ID" value="MQS75777.1"/>
    <property type="molecule type" value="Genomic_DNA"/>
</dbReference>
<dbReference type="GO" id="GO:0005737">
    <property type="term" value="C:cytoplasm"/>
    <property type="evidence" value="ECO:0007669"/>
    <property type="project" value="UniProtKB-SubCell"/>
</dbReference>
<dbReference type="Pfam" id="PF02629">
    <property type="entry name" value="CoA_binding"/>
    <property type="match status" value="1"/>
</dbReference>
<comment type="function">
    <text evidence="7">Modulates transcription in response to changes in cellular NADH/NAD(+) redox state.</text>
</comment>